<name>A0ABT1JK36_ACTCY</name>
<proteinExistence type="predicted"/>
<keyword evidence="1" id="KW-0812">Transmembrane</keyword>
<organism evidence="2 3">
    <name type="scientific">Actinoalloteichus caeruleus DSM 43889</name>
    <dbReference type="NCBI Taxonomy" id="1120930"/>
    <lineage>
        <taxon>Bacteria</taxon>
        <taxon>Bacillati</taxon>
        <taxon>Actinomycetota</taxon>
        <taxon>Actinomycetes</taxon>
        <taxon>Pseudonocardiales</taxon>
        <taxon>Pseudonocardiaceae</taxon>
        <taxon>Actinoalloteichus</taxon>
        <taxon>Actinoalloteichus cyanogriseus</taxon>
    </lineage>
</organism>
<evidence type="ECO:0008006" key="4">
    <source>
        <dbReference type="Google" id="ProtNLM"/>
    </source>
</evidence>
<accession>A0ABT1JK36</accession>
<dbReference type="EMBL" id="AUBJ02000001">
    <property type="protein sequence ID" value="MCP2332886.1"/>
    <property type="molecule type" value="Genomic_DNA"/>
</dbReference>
<feature type="transmembrane region" description="Helical" evidence="1">
    <location>
        <begin position="65"/>
        <end position="86"/>
    </location>
</feature>
<gene>
    <name evidence="2" type="ORF">G443_003156</name>
</gene>
<keyword evidence="1" id="KW-1133">Transmembrane helix</keyword>
<dbReference type="Proteomes" id="UP000791080">
    <property type="component" value="Unassembled WGS sequence"/>
</dbReference>
<evidence type="ECO:0000256" key="1">
    <source>
        <dbReference type="SAM" id="Phobius"/>
    </source>
</evidence>
<reference evidence="2 3" key="1">
    <citation type="submission" date="2022-06" db="EMBL/GenBank/DDBJ databases">
        <title>Genomic Encyclopedia of Type Strains, Phase I: the one thousand microbial genomes (KMG-I) project.</title>
        <authorList>
            <person name="Kyrpides N."/>
        </authorList>
    </citation>
    <scope>NUCLEOTIDE SEQUENCE [LARGE SCALE GENOMIC DNA]</scope>
    <source>
        <strain evidence="2 3">DSM 43889</strain>
    </source>
</reference>
<keyword evidence="3" id="KW-1185">Reference proteome</keyword>
<comment type="caution">
    <text evidence="2">The sequence shown here is derived from an EMBL/GenBank/DDBJ whole genome shotgun (WGS) entry which is preliminary data.</text>
</comment>
<sequence>MEREVRGADGRKWKVSGQMEWRHPLQLDEFEHDVSGGNTPGVVISSFLVLFVVMLFLWRPEAVVTPAWLLLGLVLVLVFFPARWLLRRPWTLMAETDGDDEEHPPERWVGVVRGVVQVRQDAATTARNIEVYSQPSGDGPLQPVD</sequence>
<protein>
    <recommendedName>
        <fullName evidence="4">DUF983 family protein</fullName>
    </recommendedName>
</protein>
<evidence type="ECO:0000313" key="3">
    <source>
        <dbReference type="Proteomes" id="UP000791080"/>
    </source>
</evidence>
<evidence type="ECO:0000313" key="2">
    <source>
        <dbReference type="EMBL" id="MCP2332886.1"/>
    </source>
</evidence>
<keyword evidence="1" id="KW-0472">Membrane</keyword>
<feature type="transmembrane region" description="Helical" evidence="1">
    <location>
        <begin position="41"/>
        <end position="59"/>
    </location>
</feature>
<dbReference type="RefSeq" id="WP_026417787.1">
    <property type="nucleotide sequence ID" value="NZ_AUBJ02000001.1"/>
</dbReference>